<evidence type="ECO:0000256" key="11">
    <source>
        <dbReference type="HAMAP-Rule" id="MF_02079"/>
    </source>
</evidence>
<comment type="function">
    <text evidence="11">Peptidoglycan polymerase that is essential for cell wall elongation.</text>
</comment>
<evidence type="ECO:0000256" key="7">
    <source>
        <dbReference type="ARBA" id="ARBA00022984"/>
    </source>
</evidence>
<dbReference type="OrthoDB" id="9768187at2"/>
<feature type="transmembrane region" description="Helical" evidence="11">
    <location>
        <begin position="161"/>
        <end position="178"/>
    </location>
</feature>
<evidence type="ECO:0000256" key="10">
    <source>
        <dbReference type="ARBA" id="ARBA00023316"/>
    </source>
</evidence>
<dbReference type="GO" id="GO:0051301">
    <property type="term" value="P:cell division"/>
    <property type="evidence" value="ECO:0007669"/>
    <property type="project" value="InterPro"/>
</dbReference>
<keyword evidence="7 11" id="KW-0573">Peptidoglycan synthesis</keyword>
<feature type="transmembrane region" description="Helical" evidence="11">
    <location>
        <begin position="338"/>
        <end position="356"/>
    </location>
</feature>
<accession>E1QGE5</accession>
<dbReference type="GO" id="GO:0032153">
    <property type="term" value="C:cell division site"/>
    <property type="evidence" value="ECO:0007669"/>
    <property type="project" value="TreeGrafter"/>
</dbReference>
<dbReference type="eggNOG" id="COG0772">
    <property type="taxonomic scope" value="Bacteria"/>
</dbReference>
<keyword evidence="2 11" id="KW-1003">Cell membrane</keyword>
<name>E1QGE5_DESB2</name>
<proteinExistence type="inferred from homology"/>
<dbReference type="AlphaFoldDB" id="E1QGE5"/>
<keyword evidence="13" id="KW-1185">Reference proteome</keyword>
<keyword evidence="3 11" id="KW-0328">Glycosyltransferase</keyword>
<feature type="transmembrane region" description="Helical" evidence="11">
    <location>
        <begin position="100"/>
        <end position="124"/>
    </location>
</feature>
<evidence type="ECO:0000313" key="13">
    <source>
        <dbReference type="Proteomes" id="UP000009047"/>
    </source>
</evidence>
<dbReference type="GO" id="GO:0015648">
    <property type="term" value="F:lipid-linked peptidoglycan transporter activity"/>
    <property type="evidence" value="ECO:0007669"/>
    <property type="project" value="TreeGrafter"/>
</dbReference>
<comment type="similarity">
    <text evidence="11">Belongs to the SEDS family. MrdB/RodA subfamily.</text>
</comment>
<dbReference type="GO" id="GO:0008360">
    <property type="term" value="P:regulation of cell shape"/>
    <property type="evidence" value="ECO:0007669"/>
    <property type="project" value="UniProtKB-KW"/>
</dbReference>
<dbReference type="InterPro" id="IPR001182">
    <property type="entry name" value="FtsW/RodA"/>
</dbReference>
<dbReference type="Pfam" id="PF01098">
    <property type="entry name" value="FTSW_RODA_SPOVE"/>
    <property type="match status" value="1"/>
</dbReference>
<dbReference type="PANTHER" id="PTHR30474:SF1">
    <property type="entry name" value="PEPTIDOGLYCAN GLYCOSYLTRANSFERASE MRDB"/>
    <property type="match status" value="1"/>
</dbReference>
<dbReference type="EC" id="2.4.99.28" evidence="11"/>
<dbReference type="HAMAP" id="MF_02079">
    <property type="entry name" value="PGT_RodA"/>
    <property type="match status" value="1"/>
</dbReference>
<dbReference type="GO" id="GO:0009252">
    <property type="term" value="P:peptidoglycan biosynthetic process"/>
    <property type="evidence" value="ECO:0007669"/>
    <property type="project" value="UniProtKB-UniRule"/>
</dbReference>
<dbReference type="NCBIfam" id="TIGR02210">
    <property type="entry name" value="rodA_shape"/>
    <property type="match status" value="1"/>
</dbReference>
<keyword evidence="6 11" id="KW-0133">Cell shape</keyword>
<dbReference type="GO" id="GO:0008955">
    <property type="term" value="F:peptidoglycan glycosyltransferase activity"/>
    <property type="evidence" value="ECO:0007669"/>
    <property type="project" value="UniProtKB-UniRule"/>
</dbReference>
<feature type="transmembrane region" description="Helical" evidence="11">
    <location>
        <begin position="136"/>
        <end position="155"/>
    </location>
</feature>
<feature type="transmembrane region" description="Helical" evidence="11">
    <location>
        <begin position="185"/>
        <end position="203"/>
    </location>
</feature>
<organism evidence="12 13">
    <name type="scientific">Desulfarculus baarsii (strain ATCC 33931 / DSM 2075 / LMG 7858 / VKM B-1802 / 2st14)</name>
    <dbReference type="NCBI Taxonomy" id="644282"/>
    <lineage>
        <taxon>Bacteria</taxon>
        <taxon>Pseudomonadati</taxon>
        <taxon>Thermodesulfobacteriota</taxon>
        <taxon>Desulfarculia</taxon>
        <taxon>Desulfarculales</taxon>
        <taxon>Desulfarculaceae</taxon>
        <taxon>Desulfarculus</taxon>
    </lineage>
</organism>
<reference evidence="12 13" key="1">
    <citation type="journal article" date="2010" name="Stand. Genomic Sci.">
        <title>Complete genome sequence of Desulfarculus baarsii type strain (2st14).</title>
        <authorList>
            <person name="Sun H."/>
            <person name="Spring S."/>
            <person name="Lapidus A."/>
            <person name="Davenport K."/>
            <person name="Del Rio T.G."/>
            <person name="Tice H."/>
            <person name="Nolan M."/>
            <person name="Copeland A."/>
            <person name="Cheng J.F."/>
            <person name="Lucas S."/>
            <person name="Tapia R."/>
            <person name="Goodwin L."/>
            <person name="Pitluck S."/>
            <person name="Ivanova N."/>
            <person name="Pagani I."/>
            <person name="Mavromatis K."/>
            <person name="Ovchinnikova G."/>
            <person name="Pati A."/>
            <person name="Chen A."/>
            <person name="Palaniappan K."/>
            <person name="Hauser L."/>
            <person name="Chang Y.J."/>
            <person name="Jeffries C.D."/>
            <person name="Detter J.C."/>
            <person name="Han C."/>
            <person name="Rohde M."/>
            <person name="Brambilla E."/>
            <person name="Goker M."/>
            <person name="Woyke T."/>
            <person name="Bristow J."/>
            <person name="Eisen J.A."/>
            <person name="Markowitz V."/>
            <person name="Hugenholtz P."/>
            <person name="Kyrpides N.C."/>
            <person name="Klenk H.P."/>
            <person name="Land M."/>
        </authorList>
    </citation>
    <scope>NUCLEOTIDE SEQUENCE [LARGE SCALE GENOMIC DNA]</scope>
    <source>
        <strain evidence="13">ATCC 33931 / DSM 2075 / LMG 7858 / VKM B-1802 / 2st14</strain>
    </source>
</reference>
<evidence type="ECO:0000256" key="5">
    <source>
        <dbReference type="ARBA" id="ARBA00022692"/>
    </source>
</evidence>
<evidence type="ECO:0000256" key="6">
    <source>
        <dbReference type="ARBA" id="ARBA00022960"/>
    </source>
</evidence>
<dbReference type="UniPathway" id="UPA00219"/>
<feature type="transmembrane region" description="Helical" evidence="11">
    <location>
        <begin position="74"/>
        <end position="94"/>
    </location>
</feature>
<gene>
    <name evidence="11" type="primary">rodA</name>
    <name evidence="12" type="ordered locus">Deba_0281</name>
</gene>
<feature type="transmembrane region" description="Helical" evidence="11">
    <location>
        <begin position="305"/>
        <end position="332"/>
    </location>
</feature>
<dbReference type="PROSITE" id="PS00428">
    <property type="entry name" value="FTSW_RODA_SPOVE"/>
    <property type="match status" value="1"/>
</dbReference>
<dbReference type="HOGENOM" id="CLU_029243_2_2_7"/>
<dbReference type="KEGG" id="dbr:Deba_0281"/>
<keyword evidence="10 11" id="KW-0961">Cell wall biogenesis/degradation</keyword>
<evidence type="ECO:0000256" key="8">
    <source>
        <dbReference type="ARBA" id="ARBA00022989"/>
    </source>
</evidence>
<dbReference type="PANTHER" id="PTHR30474">
    <property type="entry name" value="CELL CYCLE PROTEIN"/>
    <property type="match status" value="1"/>
</dbReference>
<dbReference type="InterPro" id="IPR011923">
    <property type="entry name" value="RodA/MrdB"/>
</dbReference>
<comment type="subcellular location">
    <subcellularLocation>
        <location evidence="11">Cell inner membrane</location>
        <topology evidence="11">Multi-pass membrane protein</topology>
    </subcellularLocation>
    <subcellularLocation>
        <location evidence="1">Membrane</location>
        <topology evidence="1">Multi-pass membrane protein</topology>
    </subcellularLocation>
</comment>
<evidence type="ECO:0000256" key="2">
    <source>
        <dbReference type="ARBA" id="ARBA00022475"/>
    </source>
</evidence>
<dbReference type="GO" id="GO:0071555">
    <property type="term" value="P:cell wall organization"/>
    <property type="evidence" value="ECO:0007669"/>
    <property type="project" value="UniProtKB-KW"/>
</dbReference>
<feature type="transmembrane region" description="Helical" evidence="11">
    <location>
        <begin position="272"/>
        <end position="293"/>
    </location>
</feature>
<protein>
    <recommendedName>
        <fullName evidence="11">Peptidoglycan glycosyltransferase RodA</fullName>
        <shortName evidence="11">PGT</shortName>
        <ecNumber evidence="11">2.4.99.28</ecNumber>
    </recommendedName>
    <alternativeName>
        <fullName evidence="11">Cell elongation protein RodA</fullName>
    </alternativeName>
    <alternativeName>
        <fullName evidence="11">Cell wall polymerase</fullName>
    </alternativeName>
    <alternativeName>
        <fullName evidence="11">Peptidoglycan polymerase</fullName>
        <shortName evidence="11">PG polymerase</shortName>
    </alternativeName>
</protein>
<keyword evidence="4 11" id="KW-0808">Transferase</keyword>
<evidence type="ECO:0000256" key="4">
    <source>
        <dbReference type="ARBA" id="ARBA00022679"/>
    </source>
</evidence>
<dbReference type="EMBL" id="CP002085">
    <property type="protein sequence ID" value="ADK83657.1"/>
    <property type="molecule type" value="Genomic_DNA"/>
</dbReference>
<dbReference type="Proteomes" id="UP000009047">
    <property type="component" value="Chromosome"/>
</dbReference>
<comment type="catalytic activity">
    <reaction evidence="11">
        <text>[GlcNAc-(1-&gt;4)-Mur2Ac(oyl-L-Ala-gamma-D-Glu-L-Lys-D-Ala-D-Ala)](n)-di-trans,octa-cis-undecaprenyl diphosphate + beta-D-GlcNAc-(1-&gt;4)-Mur2Ac(oyl-L-Ala-gamma-D-Glu-L-Lys-D-Ala-D-Ala)-di-trans,octa-cis-undecaprenyl diphosphate = [GlcNAc-(1-&gt;4)-Mur2Ac(oyl-L-Ala-gamma-D-Glu-L-Lys-D-Ala-D-Ala)](n+1)-di-trans,octa-cis-undecaprenyl diphosphate + di-trans,octa-cis-undecaprenyl diphosphate + H(+)</text>
        <dbReference type="Rhea" id="RHEA:23708"/>
        <dbReference type="Rhea" id="RHEA-COMP:9602"/>
        <dbReference type="Rhea" id="RHEA-COMP:9603"/>
        <dbReference type="ChEBI" id="CHEBI:15378"/>
        <dbReference type="ChEBI" id="CHEBI:58405"/>
        <dbReference type="ChEBI" id="CHEBI:60033"/>
        <dbReference type="ChEBI" id="CHEBI:78435"/>
        <dbReference type="EC" id="2.4.99.28"/>
    </reaction>
</comment>
<dbReference type="InterPro" id="IPR018365">
    <property type="entry name" value="Cell_cycle_FtsW-rel_CS"/>
</dbReference>
<keyword evidence="5 11" id="KW-0812">Transmembrane</keyword>
<dbReference type="STRING" id="644282.Deba_0281"/>
<keyword evidence="9 11" id="KW-0472">Membrane</keyword>
<evidence type="ECO:0000256" key="3">
    <source>
        <dbReference type="ARBA" id="ARBA00022676"/>
    </source>
</evidence>
<keyword evidence="8 11" id="KW-1133">Transmembrane helix</keyword>
<dbReference type="GO" id="GO:0005886">
    <property type="term" value="C:plasma membrane"/>
    <property type="evidence" value="ECO:0007669"/>
    <property type="project" value="UniProtKB-SubCell"/>
</dbReference>
<feature type="transmembrane region" description="Helical" evidence="11">
    <location>
        <begin position="12"/>
        <end position="33"/>
    </location>
</feature>
<evidence type="ECO:0000256" key="9">
    <source>
        <dbReference type="ARBA" id="ARBA00023136"/>
    </source>
</evidence>
<feature type="transmembrane region" description="Helical" evidence="11">
    <location>
        <begin position="48"/>
        <end position="67"/>
    </location>
</feature>
<sequence>MIDRRMIYNFDWLTLALVVTLAGLGVLNLYSAASSFEQAGTPVYVKQIYWFGLGLVAMLAVAAVGYQRLASLSYVLYAVVVAFLVAVLLWGKVVGGAQRWLVMGPLGLFQPSELARLAMVLVLAQYFQRHDNGRPYTLRRLIIPLALAAAPAALILKQPDLGTAIMVLAVSGSVILINGVKTSTLLISSGAVLAVLPVAWNFLKDYQKRRIFSFLDPEADPLGAAYHLIQSKIAVGSGQFWGKGFMAGTQTQLHFLPEQHTDFAFSVLNEEWGFVGGVLVLCLLTALILRGVLQASRAKDRLGLLCVIGGTALIFWPTVINVAMILGLAPVVGIPLPFVSYGGSSMLTIMAAVGLIQSVTMRRYVFH</sequence>
<comment type="pathway">
    <text evidence="11">Cell wall biogenesis; peptidoglycan biosynthesis.</text>
</comment>
<dbReference type="RefSeq" id="WP_013257113.1">
    <property type="nucleotide sequence ID" value="NC_014365.1"/>
</dbReference>
<evidence type="ECO:0000256" key="1">
    <source>
        <dbReference type="ARBA" id="ARBA00004141"/>
    </source>
</evidence>
<evidence type="ECO:0000313" key="12">
    <source>
        <dbReference type="EMBL" id="ADK83657.1"/>
    </source>
</evidence>
<keyword evidence="11" id="KW-0997">Cell inner membrane</keyword>